<proteinExistence type="predicted"/>
<accession>A0A6A0ABS4</accession>
<comment type="caution">
    <text evidence="1">The sequence shown here is derived from an EMBL/GenBank/DDBJ whole genome shotgun (WGS) entry which is preliminary data.</text>
</comment>
<feature type="non-terminal residue" evidence="1">
    <location>
        <position position="98"/>
    </location>
</feature>
<dbReference type="EMBL" id="BLLF01004520">
    <property type="protein sequence ID" value="GFH29773.1"/>
    <property type="molecule type" value="Genomic_DNA"/>
</dbReference>
<name>A0A6A0ABS4_HAELA</name>
<protein>
    <submittedName>
        <fullName evidence="1">Uncharacterized protein</fullName>
    </submittedName>
</protein>
<keyword evidence="2" id="KW-1185">Reference proteome</keyword>
<dbReference type="Proteomes" id="UP000485058">
    <property type="component" value="Unassembled WGS sequence"/>
</dbReference>
<organism evidence="1 2">
    <name type="scientific">Haematococcus lacustris</name>
    <name type="common">Green alga</name>
    <name type="synonym">Haematococcus pluvialis</name>
    <dbReference type="NCBI Taxonomy" id="44745"/>
    <lineage>
        <taxon>Eukaryota</taxon>
        <taxon>Viridiplantae</taxon>
        <taxon>Chlorophyta</taxon>
        <taxon>core chlorophytes</taxon>
        <taxon>Chlorophyceae</taxon>
        <taxon>CS clade</taxon>
        <taxon>Chlamydomonadales</taxon>
        <taxon>Haematococcaceae</taxon>
        <taxon>Haematococcus</taxon>
    </lineage>
</organism>
<gene>
    <name evidence="1" type="ORF">HaLaN_28491</name>
</gene>
<reference evidence="1 2" key="1">
    <citation type="submission" date="2020-02" db="EMBL/GenBank/DDBJ databases">
        <title>Draft genome sequence of Haematococcus lacustris strain NIES-144.</title>
        <authorList>
            <person name="Morimoto D."/>
            <person name="Nakagawa S."/>
            <person name="Yoshida T."/>
            <person name="Sawayama S."/>
        </authorList>
    </citation>
    <scope>NUCLEOTIDE SEQUENCE [LARGE SCALE GENOMIC DNA]</scope>
    <source>
        <strain evidence="1 2">NIES-144</strain>
    </source>
</reference>
<feature type="non-terminal residue" evidence="1">
    <location>
        <position position="1"/>
    </location>
</feature>
<dbReference type="AlphaFoldDB" id="A0A6A0ABS4"/>
<evidence type="ECO:0000313" key="1">
    <source>
        <dbReference type="EMBL" id="GFH29773.1"/>
    </source>
</evidence>
<sequence length="98" mass="10866">MGLVIFMQVLAQYCTVFDSVCHIGSCVLLRIYWQAARYFLREVKSMFSPPGSLREPFIGAGRVGGPSLGKLTLDIAARLPIEHRSTPVCRGLAWLHGM</sequence>
<evidence type="ECO:0000313" key="2">
    <source>
        <dbReference type="Proteomes" id="UP000485058"/>
    </source>
</evidence>